<evidence type="ECO:0000259" key="4">
    <source>
        <dbReference type="Pfam" id="PF00370"/>
    </source>
</evidence>
<dbReference type="SUPFAM" id="SSF53067">
    <property type="entry name" value="Actin-like ATPase domain"/>
    <property type="match status" value="2"/>
</dbReference>
<reference evidence="6 7" key="1">
    <citation type="submission" date="2021-06" db="EMBL/GenBank/DDBJ databases">
        <title>Complete genome of Haloferula helveola possessing various polysaccharide degrading enzymes.</title>
        <authorList>
            <person name="Takami H."/>
            <person name="Huang C."/>
            <person name="Hamasaki K."/>
        </authorList>
    </citation>
    <scope>NUCLEOTIDE SEQUENCE [LARGE SCALE GENOMIC DNA]</scope>
    <source>
        <strain evidence="6 7">CN-1</strain>
    </source>
</reference>
<keyword evidence="3 6" id="KW-0418">Kinase</keyword>
<dbReference type="PIRSF" id="PIRSF000538">
    <property type="entry name" value="GlpK"/>
    <property type="match status" value="1"/>
</dbReference>
<evidence type="ECO:0000256" key="3">
    <source>
        <dbReference type="ARBA" id="ARBA00022777"/>
    </source>
</evidence>
<dbReference type="Pfam" id="PF00370">
    <property type="entry name" value="FGGY_N"/>
    <property type="match status" value="1"/>
</dbReference>
<name>A0ABN6H506_9BACT</name>
<keyword evidence="7" id="KW-1185">Reference proteome</keyword>
<dbReference type="InterPro" id="IPR043129">
    <property type="entry name" value="ATPase_NBD"/>
</dbReference>
<gene>
    <name evidence="6" type="ORF">HAHE_05480</name>
</gene>
<sequence>MFLGLDSSTQSLSAMVIDPSNGVITHEASVNFGTDLPSYGSPSGFIPGGEKGEVHADPRMWMEALDLLLSKLSETFDLSSVEAVAASGQQHGSVYFDESLERRLGSLDPAKALVEQISPALSRATAPIWMDTSTSEECAEIAAAAGGNAEVCARSGSIAIERFTGPQIRRFFKQDPAGYERTSIIHLVSSFVGSLLAGRSVAIDHGDGAGMNLLNLRLLDWDPGLLDATAPGLGAKLPPTAPSATVAGTISNYFVSKYGFSSRCKVILSTGDNPSSLVGMGATEPGTFVISLGTSDTFFAAMSEPVTDPKGFGHVFGNPAGGFMSLICFLNGSLARETLRDQLGLSWADFDTEGLSATPAGNDGRVMLPFFGPEITPRHDFAGPTRSFPADQPAPVEVRALLEGQFLNMRLHSQWLGEQPTLIRLTGGASQNDGIARLIANIFQAPVERFAVANGAALGAALRAGHACGRSLAELTATFCQPAADSRIEPDRSLAPVYDGALQTYRDLLSSVTDR</sequence>
<dbReference type="PANTHER" id="PTHR10196:SF57">
    <property type="entry name" value="XYLULOSE KINASE"/>
    <property type="match status" value="1"/>
</dbReference>
<comment type="similarity">
    <text evidence="1">Belongs to the FGGY kinase family.</text>
</comment>
<dbReference type="InterPro" id="IPR018484">
    <property type="entry name" value="FGGY_N"/>
</dbReference>
<accession>A0ABN6H506</accession>
<dbReference type="Proteomes" id="UP001374893">
    <property type="component" value="Chromosome"/>
</dbReference>
<dbReference type="PANTHER" id="PTHR10196">
    <property type="entry name" value="SUGAR KINASE"/>
    <property type="match status" value="1"/>
</dbReference>
<protein>
    <submittedName>
        <fullName evidence="6">D-xylulose kinase</fullName>
    </submittedName>
</protein>
<dbReference type="RefSeq" id="WP_338688413.1">
    <property type="nucleotide sequence ID" value="NZ_AP024702.1"/>
</dbReference>
<dbReference type="InterPro" id="IPR000577">
    <property type="entry name" value="Carb_kinase_FGGY"/>
</dbReference>
<evidence type="ECO:0000259" key="5">
    <source>
        <dbReference type="Pfam" id="PF02782"/>
    </source>
</evidence>
<dbReference type="InterPro" id="IPR042024">
    <property type="entry name" value="D-XK_euk"/>
</dbReference>
<dbReference type="Pfam" id="PF02782">
    <property type="entry name" value="FGGY_C"/>
    <property type="match status" value="1"/>
</dbReference>
<dbReference type="Gene3D" id="3.30.420.40">
    <property type="match status" value="2"/>
</dbReference>
<evidence type="ECO:0000256" key="2">
    <source>
        <dbReference type="ARBA" id="ARBA00022679"/>
    </source>
</evidence>
<keyword evidence="2" id="KW-0808">Transferase</keyword>
<dbReference type="CDD" id="cd07776">
    <property type="entry name" value="ASKHA_NBD_FGGY_SpXK-like"/>
    <property type="match status" value="1"/>
</dbReference>
<evidence type="ECO:0000313" key="6">
    <source>
        <dbReference type="EMBL" id="BCX46640.1"/>
    </source>
</evidence>
<proteinExistence type="inferred from homology"/>
<organism evidence="6 7">
    <name type="scientific">Haloferula helveola</name>
    <dbReference type="NCBI Taxonomy" id="490095"/>
    <lineage>
        <taxon>Bacteria</taxon>
        <taxon>Pseudomonadati</taxon>
        <taxon>Verrucomicrobiota</taxon>
        <taxon>Verrucomicrobiia</taxon>
        <taxon>Verrucomicrobiales</taxon>
        <taxon>Verrucomicrobiaceae</taxon>
        <taxon>Haloferula</taxon>
    </lineage>
</organism>
<dbReference type="InterPro" id="IPR018485">
    <property type="entry name" value="FGGY_C"/>
</dbReference>
<evidence type="ECO:0000256" key="1">
    <source>
        <dbReference type="ARBA" id="ARBA00009156"/>
    </source>
</evidence>
<feature type="domain" description="Carbohydrate kinase FGGY N-terminal" evidence="4">
    <location>
        <begin position="126"/>
        <end position="279"/>
    </location>
</feature>
<dbReference type="GO" id="GO:0016301">
    <property type="term" value="F:kinase activity"/>
    <property type="evidence" value="ECO:0007669"/>
    <property type="project" value="UniProtKB-KW"/>
</dbReference>
<feature type="domain" description="Carbohydrate kinase FGGY C-terminal" evidence="5">
    <location>
        <begin position="289"/>
        <end position="468"/>
    </location>
</feature>
<dbReference type="EMBL" id="AP024702">
    <property type="protein sequence ID" value="BCX46640.1"/>
    <property type="molecule type" value="Genomic_DNA"/>
</dbReference>
<evidence type="ECO:0000313" key="7">
    <source>
        <dbReference type="Proteomes" id="UP001374893"/>
    </source>
</evidence>